<gene>
    <name evidence="2" type="ORF">COLO4_09566</name>
</gene>
<feature type="repeat" description="ANK" evidence="1">
    <location>
        <begin position="70"/>
        <end position="103"/>
    </location>
</feature>
<evidence type="ECO:0000313" key="3">
    <source>
        <dbReference type="Proteomes" id="UP000187203"/>
    </source>
</evidence>
<dbReference type="EMBL" id="AWUE01014248">
    <property type="protein sequence ID" value="OMP04513.1"/>
    <property type="molecule type" value="Genomic_DNA"/>
</dbReference>
<dbReference type="PANTHER" id="PTHR24121">
    <property type="entry name" value="NO MECHANORECEPTOR POTENTIAL C, ISOFORM D-RELATED"/>
    <property type="match status" value="1"/>
</dbReference>
<accession>A0A1R3KBR1</accession>
<dbReference type="InterPro" id="IPR002110">
    <property type="entry name" value="Ankyrin_rpt"/>
</dbReference>
<dbReference type="PANTHER" id="PTHR24121:SF22">
    <property type="entry name" value="PROTEIN ACCELERATED CELL DEATH 6-LIKE"/>
    <property type="match status" value="1"/>
</dbReference>
<keyword evidence="1" id="KW-0040">ANK repeat</keyword>
<keyword evidence="3" id="KW-1185">Reference proteome</keyword>
<sequence>MDMDPRLLDAARCGNQIKIIELEDSESNIIYGTTPQGNTALHVAARFGYYFMVSDIIRRHPSLVLKTNLKGETSIHLAARAGHEDVVSAFIITVGDSIQISRITDNHGNTPLHAAVKNKHYSIVKAIAEKDQDSLVLLNDDGESVLSIAIDLISTDLAAKIINLNTSTLEYRGHDGQTPLHRAVIRQDIGN</sequence>
<dbReference type="SMART" id="SM00248">
    <property type="entry name" value="ANK"/>
    <property type="match status" value="4"/>
</dbReference>
<dbReference type="Pfam" id="PF12796">
    <property type="entry name" value="Ank_2"/>
    <property type="match status" value="1"/>
</dbReference>
<dbReference type="SUPFAM" id="SSF48403">
    <property type="entry name" value="Ankyrin repeat"/>
    <property type="match status" value="1"/>
</dbReference>
<protein>
    <submittedName>
        <fullName evidence="2">Uncharacterized protein</fullName>
    </submittedName>
</protein>
<organism evidence="2 3">
    <name type="scientific">Corchorus olitorius</name>
    <dbReference type="NCBI Taxonomy" id="93759"/>
    <lineage>
        <taxon>Eukaryota</taxon>
        <taxon>Viridiplantae</taxon>
        <taxon>Streptophyta</taxon>
        <taxon>Embryophyta</taxon>
        <taxon>Tracheophyta</taxon>
        <taxon>Spermatophyta</taxon>
        <taxon>Magnoliopsida</taxon>
        <taxon>eudicotyledons</taxon>
        <taxon>Gunneridae</taxon>
        <taxon>Pentapetalae</taxon>
        <taxon>rosids</taxon>
        <taxon>malvids</taxon>
        <taxon>Malvales</taxon>
        <taxon>Malvaceae</taxon>
        <taxon>Grewioideae</taxon>
        <taxon>Apeibeae</taxon>
        <taxon>Corchorus</taxon>
    </lineage>
</organism>
<proteinExistence type="predicted"/>
<reference evidence="3" key="1">
    <citation type="submission" date="2013-09" db="EMBL/GenBank/DDBJ databases">
        <title>Corchorus olitorius genome sequencing.</title>
        <authorList>
            <person name="Alam M."/>
            <person name="Haque M.S."/>
            <person name="Islam M.S."/>
            <person name="Emdad E.M."/>
            <person name="Islam M.M."/>
            <person name="Ahmed B."/>
            <person name="Halim A."/>
            <person name="Hossen Q.M.M."/>
            <person name="Hossain M.Z."/>
            <person name="Ahmed R."/>
            <person name="Khan M.M."/>
            <person name="Islam R."/>
            <person name="Rashid M.M."/>
            <person name="Khan S.A."/>
            <person name="Rahman M.S."/>
            <person name="Alam M."/>
            <person name="Yahiya A.S."/>
            <person name="Khan M.S."/>
            <person name="Azam M.S."/>
            <person name="Haque T."/>
            <person name="Lashkar M.Z.H."/>
            <person name="Akhand A.I."/>
            <person name="Morshed G."/>
            <person name="Roy S."/>
            <person name="Uddin K.S."/>
            <person name="Rabeya T."/>
            <person name="Hossain A.S."/>
            <person name="Chowdhury A."/>
            <person name="Snigdha A.R."/>
            <person name="Mortoza M.S."/>
            <person name="Matin S.A."/>
            <person name="Hoque S.M.E."/>
            <person name="Islam M.K."/>
            <person name="Roy D.K."/>
            <person name="Haider R."/>
            <person name="Moosa M.M."/>
            <person name="Elias S.M."/>
            <person name="Hasan A.M."/>
            <person name="Jahan S."/>
            <person name="Shafiuddin M."/>
            <person name="Mahmood N."/>
            <person name="Shommy N.S."/>
        </authorList>
    </citation>
    <scope>NUCLEOTIDE SEQUENCE [LARGE SCALE GENOMIC DNA]</scope>
    <source>
        <strain evidence="3">cv. O-4</strain>
    </source>
</reference>
<dbReference type="Proteomes" id="UP000187203">
    <property type="component" value="Unassembled WGS sequence"/>
</dbReference>
<feature type="repeat" description="ANK" evidence="1">
    <location>
        <begin position="107"/>
        <end position="133"/>
    </location>
</feature>
<evidence type="ECO:0000313" key="2">
    <source>
        <dbReference type="EMBL" id="OMP04513.1"/>
    </source>
</evidence>
<dbReference type="OrthoDB" id="303876at2759"/>
<dbReference type="STRING" id="93759.A0A1R3KBR1"/>
<dbReference type="PROSITE" id="PS50088">
    <property type="entry name" value="ANK_REPEAT"/>
    <property type="match status" value="2"/>
</dbReference>
<evidence type="ECO:0000256" key="1">
    <source>
        <dbReference type="PROSITE-ProRule" id="PRU00023"/>
    </source>
</evidence>
<dbReference type="PROSITE" id="PS50297">
    <property type="entry name" value="ANK_REP_REGION"/>
    <property type="match status" value="2"/>
</dbReference>
<comment type="caution">
    <text evidence="2">The sequence shown here is derived from an EMBL/GenBank/DDBJ whole genome shotgun (WGS) entry which is preliminary data.</text>
</comment>
<dbReference type="AlphaFoldDB" id="A0A1R3KBR1"/>
<dbReference type="InterPro" id="IPR036770">
    <property type="entry name" value="Ankyrin_rpt-contain_sf"/>
</dbReference>
<dbReference type="Gene3D" id="1.25.40.20">
    <property type="entry name" value="Ankyrin repeat-containing domain"/>
    <property type="match status" value="2"/>
</dbReference>
<name>A0A1R3KBR1_9ROSI</name>